<evidence type="ECO:0000313" key="2">
    <source>
        <dbReference type="EMBL" id="CAE8608183.1"/>
    </source>
</evidence>
<protein>
    <submittedName>
        <fullName evidence="2">Uncharacterized protein</fullName>
    </submittedName>
</protein>
<comment type="caution">
    <text evidence="2">The sequence shown here is derived from an EMBL/GenBank/DDBJ whole genome shotgun (WGS) entry which is preliminary data.</text>
</comment>
<organism evidence="2 3">
    <name type="scientific">Polarella glacialis</name>
    <name type="common">Dinoflagellate</name>
    <dbReference type="NCBI Taxonomy" id="89957"/>
    <lineage>
        <taxon>Eukaryota</taxon>
        <taxon>Sar</taxon>
        <taxon>Alveolata</taxon>
        <taxon>Dinophyceae</taxon>
        <taxon>Suessiales</taxon>
        <taxon>Suessiaceae</taxon>
        <taxon>Polarella</taxon>
    </lineage>
</organism>
<sequence length="198" mass="22521">MATELAKAILNLPASPRQRAPPPVRRVSEYLPVAHPGIDPWTGHPDKWGQMVFQVFWEPPELLSGKRLQSDSRSAPHVVFLGEAFAPQMTKLEPQMRAHRLQLHQLGRRAPVGAQTFEEWRDACLLRYLRKVQQVHAHEIDRKQHHLARQSVPQKEVSRYRAKILEALHQDLTNAFPNSSPPGGEDQSVDPKALQQPS</sequence>
<proteinExistence type="predicted"/>
<feature type="non-terminal residue" evidence="2">
    <location>
        <position position="198"/>
    </location>
</feature>
<dbReference type="EMBL" id="CAJNNV010022551">
    <property type="protein sequence ID" value="CAE8608183.1"/>
    <property type="molecule type" value="Genomic_DNA"/>
</dbReference>
<reference evidence="2" key="1">
    <citation type="submission" date="2021-02" db="EMBL/GenBank/DDBJ databases">
        <authorList>
            <person name="Dougan E. K."/>
            <person name="Rhodes N."/>
            <person name="Thang M."/>
            <person name="Chan C."/>
        </authorList>
    </citation>
    <scope>NUCLEOTIDE SEQUENCE</scope>
</reference>
<dbReference type="AlphaFoldDB" id="A0A813F4P0"/>
<dbReference type="Proteomes" id="UP000654075">
    <property type="component" value="Unassembled WGS sequence"/>
</dbReference>
<evidence type="ECO:0000256" key="1">
    <source>
        <dbReference type="SAM" id="MobiDB-lite"/>
    </source>
</evidence>
<evidence type="ECO:0000313" key="3">
    <source>
        <dbReference type="Proteomes" id="UP000654075"/>
    </source>
</evidence>
<name>A0A813F4P0_POLGL</name>
<feature type="region of interest" description="Disordered" evidence="1">
    <location>
        <begin position="171"/>
        <end position="198"/>
    </location>
</feature>
<gene>
    <name evidence="2" type="ORF">PGLA1383_LOCUS26057</name>
</gene>
<keyword evidence="3" id="KW-1185">Reference proteome</keyword>
<accession>A0A813F4P0</accession>